<evidence type="ECO:0000313" key="3">
    <source>
        <dbReference type="Proteomes" id="UP001385809"/>
    </source>
</evidence>
<organism evidence="2 3">
    <name type="scientific">Actinomycetospora aurantiaca</name>
    <dbReference type="NCBI Taxonomy" id="3129233"/>
    <lineage>
        <taxon>Bacteria</taxon>
        <taxon>Bacillati</taxon>
        <taxon>Actinomycetota</taxon>
        <taxon>Actinomycetes</taxon>
        <taxon>Pseudonocardiales</taxon>
        <taxon>Pseudonocardiaceae</taxon>
        <taxon>Actinomycetospora</taxon>
    </lineage>
</organism>
<feature type="signal peptide" evidence="1">
    <location>
        <begin position="1"/>
        <end position="20"/>
    </location>
</feature>
<feature type="chain" id="PRO_5046434607" description="Secreted protein" evidence="1">
    <location>
        <begin position="21"/>
        <end position="80"/>
    </location>
</feature>
<evidence type="ECO:0000313" key="2">
    <source>
        <dbReference type="EMBL" id="MEJ2867445.1"/>
    </source>
</evidence>
<protein>
    <recommendedName>
        <fullName evidence="4">Secreted protein</fullName>
    </recommendedName>
</protein>
<comment type="caution">
    <text evidence="2">The sequence shown here is derived from an EMBL/GenBank/DDBJ whole genome shotgun (WGS) entry which is preliminary data.</text>
</comment>
<accession>A0ABU8MJF2</accession>
<dbReference type="RefSeq" id="WP_337694050.1">
    <property type="nucleotide sequence ID" value="NZ_JBBEGN010000002.1"/>
</dbReference>
<proteinExistence type="predicted"/>
<reference evidence="2 3" key="1">
    <citation type="submission" date="2024-03" db="EMBL/GenBank/DDBJ databases">
        <title>Actinomycetospora sp. OC33-EN08, a novel actinomycete isolated from wild orchid (Aerides multiflora).</title>
        <authorList>
            <person name="Suriyachadkun C."/>
        </authorList>
    </citation>
    <scope>NUCLEOTIDE SEQUENCE [LARGE SCALE GENOMIC DNA]</scope>
    <source>
        <strain evidence="2 3">OC33-EN08</strain>
    </source>
</reference>
<dbReference type="EMBL" id="JBBEGN010000002">
    <property type="protein sequence ID" value="MEJ2867445.1"/>
    <property type="molecule type" value="Genomic_DNA"/>
</dbReference>
<keyword evidence="3" id="KW-1185">Reference proteome</keyword>
<gene>
    <name evidence="2" type="ORF">WCD74_06685</name>
</gene>
<evidence type="ECO:0008006" key="4">
    <source>
        <dbReference type="Google" id="ProtNLM"/>
    </source>
</evidence>
<dbReference type="Proteomes" id="UP001385809">
    <property type="component" value="Unassembled WGS sequence"/>
</dbReference>
<name>A0ABU8MJF2_9PSEU</name>
<sequence length="80" mass="7986">METRRRAARLGLIAPLVVAAALTGAAVLTVEGAGCDDPGRLVPTLHGPVFVGGCGVPALVTPGHPVPHGTAEDEADARRG</sequence>
<keyword evidence="1" id="KW-0732">Signal</keyword>
<evidence type="ECO:0000256" key="1">
    <source>
        <dbReference type="SAM" id="SignalP"/>
    </source>
</evidence>